<dbReference type="PROSITE" id="PS50188">
    <property type="entry name" value="B302_SPRY"/>
    <property type="match status" value="1"/>
</dbReference>
<dbReference type="PRINTS" id="PR01407">
    <property type="entry name" value="BUTYPHLNCDUF"/>
</dbReference>
<feature type="domain" description="B30.2/SPRY" evidence="4">
    <location>
        <begin position="7"/>
        <end position="216"/>
    </location>
</feature>
<evidence type="ECO:0000313" key="5">
    <source>
        <dbReference type="EMBL" id="KAK7883855.1"/>
    </source>
</evidence>
<name>A0AAW0N2J9_9GOBI</name>
<dbReference type="Pfam" id="PF13765">
    <property type="entry name" value="PRY"/>
    <property type="match status" value="1"/>
</dbReference>
<dbReference type="InterPro" id="IPR003877">
    <property type="entry name" value="SPRY_dom"/>
</dbReference>
<dbReference type="Gene3D" id="2.60.120.920">
    <property type="match status" value="1"/>
</dbReference>
<dbReference type="Proteomes" id="UP001460270">
    <property type="component" value="Unassembled WGS sequence"/>
</dbReference>
<reference evidence="6" key="1">
    <citation type="submission" date="2024-04" db="EMBL/GenBank/DDBJ databases">
        <title>Salinicola lusitanus LLJ914,a marine bacterium isolated from the Okinawa Trough.</title>
        <authorList>
            <person name="Li J."/>
        </authorList>
    </citation>
    <scope>NUCLEOTIDE SEQUENCE [LARGE SCALE GENOMIC DNA]</scope>
</reference>
<evidence type="ECO:0000256" key="3">
    <source>
        <dbReference type="ARBA" id="ARBA00022833"/>
    </source>
</evidence>
<dbReference type="InterPro" id="IPR013320">
    <property type="entry name" value="ConA-like_dom_sf"/>
</dbReference>
<protein>
    <recommendedName>
        <fullName evidence="4">B30.2/SPRY domain-containing protein</fullName>
    </recommendedName>
</protein>
<evidence type="ECO:0000256" key="1">
    <source>
        <dbReference type="ARBA" id="ARBA00022723"/>
    </source>
</evidence>
<dbReference type="EMBL" id="JBBPFD010000020">
    <property type="protein sequence ID" value="KAK7883855.1"/>
    <property type="molecule type" value="Genomic_DNA"/>
</dbReference>
<keyword evidence="1" id="KW-0479">Metal-binding</keyword>
<dbReference type="InterPro" id="IPR006574">
    <property type="entry name" value="PRY"/>
</dbReference>
<dbReference type="GO" id="GO:0005737">
    <property type="term" value="C:cytoplasm"/>
    <property type="evidence" value="ECO:0007669"/>
    <property type="project" value="UniProtKB-ARBA"/>
</dbReference>
<evidence type="ECO:0000259" key="4">
    <source>
        <dbReference type="PROSITE" id="PS50188"/>
    </source>
</evidence>
<proteinExistence type="predicted"/>
<dbReference type="AlphaFoldDB" id="A0AAW0N2J9"/>
<evidence type="ECO:0000256" key="2">
    <source>
        <dbReference type="ARBA" id="ARBA00022771"/>
    </source>
</evidence>
<keyword evidence="2" id="KW-0863">Zinc-finger</keyword>
<dbReference type="Pfam" id="PF00622">
    <property type="entry name" value="SPRY"/>
    <property type="match status" value="1"/>
</dbReference>
<organism evidence="5 6">
    <name type="scientific">Mugilogobius chulae</name>
    <name type="common">yellowstripe goby</name>
    <dbReference type="NCBI Taxonomy" id="88201"/>
    <lineage>
        <taxon>Eukaryota</taxon>
        <taxon>Metazoa</taxon>
        <taxon>Chordata</taxon>
        <taxon>Craniata</taxon>
        <taxon>Vertebrata</taxon>
        <taxon>Euteleostomi</taxon>
        <taxon>Actinopterygii</taxon>
        <taxon>Neopterygii</taxon>
        <taxon>Teleostei</taxon>
        <taxon>Neoteleostei</taxon>
        <taxon>Acanthomorphata</taxon>
        <taxon>Gobiaria</taxon>
        <taxon>Gobiiformes</taxon>
        <taxon>Gobioidei</taxon>
        <taxon>Gobiidae</taxon>
        <taxon>Gobionellinae</taxon>
        <taxon>Mugilogobius</taxon>
    </lineage>
</organism>
<comment type="caution">
    <text evidence="5">The sequence shown here is derived from an EMBL/GenBank/DDBJ whole genome shotgun (WGS) entry which is preliminary data.</text>
</comment>
<keyword evidence="3" id="KW-0862">Zinc</keyword>
<dbReference type="SUPFAM" id="SSF49899">
    <property type="entry name" value="Concanavalin A-like lectins/glucanases"/>
    <property type="match status" value="1"/>
</dbReference>
<dbReference type="SMART" id="SM00449">
    <property type="entry name" value="SPRY"/>
    <property type="match status" value="1"/>
</dbReference>
<dbReference type="GO" id="GO:0008270">
    <property type="term" value="F:zinc ion binding"/>
    <property type="evidence" value="ECO:0007669"/>
    <property type="project" value="UniProtKB-KW"/>
</dbReference>
<dbReference type="SMART" id="SM00589">
    <property type="entry name" value="PRY"/>
    <property type="match status" value="1"/>
</dbReference>
<evidence type="ECO:0000313" key="6">
    <source>
        <dbReference type="Proteomes" id="UP001460270"/>
    </source>
</evidence>
<dbReference type="InterPro" id="IPR001870">
    <property type="entry name" value="B30.2/SPRY"/>
</dbReference>
<dbReference type="PANTHER" id="PTHR25465">
    <property type="entry name" value="B-BOX DOMAIN CONTAINING"/>
    <property type="match status" value="1"/>
</dbReference>
<dbReference type="InterPro" id="IPR003879">
    <property type="entry name" value="Butyrophylin_SPRY"/>
</dbReference>
<keyword evidence="6" id="KW-1185">Reference proteome</keyword>
<accession>A0AAW0N2J9</accession>
<sequence length="227" mass="25443">MRLTSLRLSPAGKRWMVPGLKKYFCDLSLDPNTAYRHLSLSDDNRTMTWVKEAHQRPNHEDGFTYYAQVLGDTELKGCCYWEVDWAGQGGVSIAATYKGISRKGKGMECRFGDNDLSWSLRICDGDYFFWHNNIYTSNISSGKGGVSSDRKGMSSGRVGVFLDFEGGALSFYRVSADGELFHLHTFCSSFSEPLFPGFRLWTEGSSLSLVKKEEIVSSSKCGASFYD</sequence>
<dbReference type="PANTHER" id="PTHR25465:SF80">
    <property type="entry name" value="TRIPARTITE MOTIF-CONTAINING PROTEIN 16-LIKE"/>
    <property type="match status" value="1"/>
</dbReference>
<dbReference type="InterPro" id="IPR043136">
    <property type="entry name" value="B30.2/SPRY_sf"/>
</dbReference>
<gene>
    <name evidence="5" type="ORF">WMY93_026978</name>
</gene>
<dbReference type="InterPro" id="IPR051051">
    <property type="entry name" value="E3_ubiq-ligase_TRIM/RNF"/>
</dbReference>